<feature type="domain" description="Zinc finger DksA/TraR C4-type" evidence="5">
    <location>
        <begin position="83"/>
        <end position="117"/>
    </location>
</feature>
<dbReference type="Proteomes" id="UP000177369">
    <property type="component" value="Unassembled WGS sequence"/>
</dbReference>
<accession>A0A1F5G7R9</accession>
<keyword evidence="3" id="KW-0862">Zinc</keyword>
<sequence>MIGKIINLKKIQKIVENQRDLIATKLARLRSEDPFLIEDRSLIVEPGTDASILSGHERIVVLENRLKSDLKEIESALKKIKKGTYGKCEKCNRKIDIKRLEVKPEAVYCLKCENEIEAKKGNK</sequence>
<dbReference type="AlphaFoldDB" id="A0A1F5G7R9"/>
<dbReference type="PANTHER" id="PTHR33823:SF4">
    <property type="entry name" value="GENERAL STRESS PROTEIN 16O"/>
    <property type="match status" value="1"/>
</dbReference>
<dbReference type="InterPro" id="IPR020458">
    <property type="entry name" value="Znf_DskA_TraR_CS"/>
</dbReference>
<reference evidence="6 7" key="1">
    <citation type="journal article" date="2016" name="Nat. Commun.">
        <title>Thousands of microbial genomes shed light on interconnected biogeochemical processes in an aquifer system.</title>
        <authorList>
            <person name="Anantharaman K."/>
            <person name="Brown C.T."/>
            <person name="Hug L.A."/>
            <person name="Sharon I."/>
            <person name="Castelle C.J."/>
            <person name="Probst A.J."/>
            <person name="Thomas B.C."/>
            <person name="Singh A."/>
            <person name="Wilkins M.J."/>
            <person name="Karaoz U."/>
            <person name="Brodie E.L."/>
            <person name="Williams K.H."/>
            <person name="Hubbard S.S."/>
            <person name="Banfield J.F."/>
        </authorList>
    </citation>
    <scope>NUCLEOTIDE SEQUENCE [LARGE SCALE GENOMIC DNA]</scope>
</reference>
<evidence type="ECO:0000256" key="4">
    <source>
        <dbReference type="PROSITE-ProRule" id="PRU00510"/>
    </source>
</evidence>
<dbReference type="SUPFAM" id="SSF57716">
    <property type="entry name" value="Glucocorticoid receptor-like (DNA-binding domain)"/>
    <property type="match status" value="1"/>
</dbReference>
<dbReference type="Gene3D" id="1.20.120.910">
    <property type="entry name" value="DksA, coiled-coil domain"/>
    <property type="match status" value="1"/>
</dbReference>
<organism evidence="6 7">
    <name type="scientific">Candidatus Curtissbacteria bacterium RIFCSPHIGHO2_02_FULL_40_16b</name>
    <dbReference type="NCBI Taxonomy" id="1797714"/>
    <lineage>
        <taxon>Bacteria</taxon>
        <taxon>Candidatus Curtissiibacteriota</taxon>
    </lineage>
</organism>
<dbReference type="PROSITE" id="PS51128">
    <property type="entry name" value="ZF_DKSA_2"/>
    <property type="match status" value="1"/>
</dbReference>
<gene>
    <name evidence="6" type="ORF">A3D04_01825</name>
</gene>
<dbReference type="GO" id="GO:0008270">
    <property type="term" value="F:zinc ion binding"/>
    <property type="evidence" value="ECO:0007669"/>
    <property type="project" value="UniProtKB-KW"/>
</dbReference>
<evidence type="ECO:0000256" key="1">
    <source>
        <dbReference type="ARBA" id="ARBA00022723"/>
    </source>
</evidence>
<dbReference type="EMBL" id="MFBD01000042">
    <property type="protein sequence ID" value="OGD87901.1"/>
    <property type="molecule type" value="Genomic_DNA"/>
</dbReference>
<keyword evidence="2" id="KW-0863">Zinc-finger</keyword>
<proteinExistence type="predicted"/>
<name>A0A1F5G7R9_9BACT</name>
<keyword evidence="1" id="KW-0479">Metal-binding</keyword>
<protein>
    <recommendedName>
        <fullName evidence="5">Zinc finger DksA/TraR C4-type domain-containing protein</fullName>
    </recommendedName>
</protein>
<dbReference type="Pfam" id="PF01258">
    <property type="entry name" value="zf-dskA_traR"/>
    <property type="match status" value="1"/>
</dbReference>
<evidence type="ECO:0000256" key="2">
    <source>
        <dbReference type="ARBA" id="ARBA00022771"/>
    </source>
</evidence>
<evidence type="ECO:0000313" key="7">
    <source>
        <dbReference type="Proteomes" id="UP000177369"/>
    </source>
</evidence>
<dbReference type="PANTHER" id="PTHR33823">
    <property type="entry name" value="RNA POLYMERASE-BINDING TRANSCRIPTION FACTOR DKSA-RELATED"/>
    <property type="match status" value="1"/>
</dbReference>
<dbReference type="PROSITE" id="PS01102">
    <property type="entry name" value="ZF_DKSA_1"/>
    <property type="match status" value="1"/>
</dbReference>
<dbReference type="STRING" id="1797714.A3D04_01825"/>
<feature type="zinc finger region" description="dksA C4-type" evidence="4">
    <location>
        <begin position="88"/>
        <end position="112"/>
    </location>
</feature>
<evidence type="ECO:0000259" key="5">
    <source>
        <dbReference type="Pfam" id="PF01258"/>
    </source>
</evidence>
<dbReference type="InterPro" id="IPR000962">
    <property type="entry name" value="Znf_DskA_TraR"/>
</dbReference>
<evidence type="ECO:0000256" key="3">
    <source>
        <dbReference type="ARBA" id="ARBA00022833"/>
    </source>
</evidence>
<comment type="caution">
    <text evidence="6">The sequence shown here is derived from an EMBL/GenBank/DDBJ whole genome shotgun (WGS) entry which is preliminary data.</text>
</comment>
<evidence type="ECO:0000313" key="6">
    <source>
        <dbReference type="EMBL" id="OGD87901.1"/>
    </source>
</evidence>